<evidence type="ECO:0000256" key="8">
    <source>
        <dbReference type="SAM" id="MobiDB-lite"/>
    </source>
</evidence>
<accession>A0A1E5C8I5</accession>
<evidence type="ECO:0000259" key="10">
    <source>
        <dbReference type="PROSITE" id="PS50111"/>
    </source>
</evidence>
<feature type="region of interest" description="Disordered" evidence="8">
    <location>
        <begin position="415"/>
        <end position="444"/>
    </location>
</feature>
<name>A0A1E5C8I5_9GAMM</name>
<dbReference type="GO" id="GO:0007165">
    <property type="term" value="P:signal transduction"/>
    <property type="evidence" value="ECO:0007669"/>
    <property type="project" value="UniProtKB-KW"/>
</dbReference>
<comment type="subcellular location">
    <subcellularLocation>
        <location evidence="1">Membrane</location>
        <topology evidence="1">Multi-pass membrane protein</topology>
    </subcellularLocation>
</comment>
<dbReference type="Pfam" id="PF00672">
    <property type="entry name" value="HAMP"/>
    <property type="match status" value="1"/>
</dbReference>
<dbReference type="Gene3D" id="1.10.287.950">
    <property type="entry name" value="Methyl-accepting chemotaxis protein"/>
    <property type="match status" value="1"/>
</dbReference>
<evidence type="ECO:0000256" key="2">
    <source>
        <dbReference type="ARBA" id="ARBA00022692"/>
    </source>
</evidence>
<evidence type="ECO:0000256" key="3">
    <source>
        <dbReference type="ARBA" id="ARBA00022989"/>
    </source>
</evidence>
<sequence length="657" mass="72056">MRKPLPRTIKAQLSSIVLLILTSVIVFSITFQSSFKELETLDSASVDILKSQTSVLMLRRHEKDFMARNDVKYKDKFDAEYRALRATLSAALNKLTVLDMPGREAINDMMLKLDNYQRDFDSLIAQRVNVGVEYDSGLQGIARTASHRVEQAIQRIQDDTIYKMLLMLRRHEKDFLLRSDVKYIDEFNAQMSNVGLVIASSEIPSSHRLLMETSLGDYHKAFNSLATSLQDIGLTPQEGLHGSLRASVRETEAQMKSLSENLVHAIDQREHQVTTRLTLVGGTLAIIVCLSLAFIIRHVTHKISVANQLMKNIAKGNSSLDVRMQLPGDDELSQLATNFNRFIANLQHTMEKIAGISSELSSNARHSLVMAGSTADNAEKQRAESDSVSTAMNEMTATSREIAQSVARAASVARELQTSAQTGRDVNSETSVKATELSESMRSASDNMQRLNADSEEIGSVIDVIRSITDQTNLLALNAAIEAARAGEQGRGFAVVADQVRELAMKTHHSTDEITKIIEQLQSGIRHSVSVMNESSNMATISVNQSREGAAVMSAMVEQIEDIAGQNMQIATASEEQTMVTDSVDRNIVVIAELAGQTASAAQKSNHSASAIEQLANELDRLVGTFTGERGKSHSETPSTPKIDGTMNMTQSQWASA</sequence>
<dbReference type="PANTHER" id="PTHR32089:SF119">
    <property type="entry name" value="METHYL-ACCEPTING CHEMOTAXIS PROTEIN CTPL"/>
    <property type="match status" value="1"/>
</dbReference>
<dbReference type="SMART" id="SM00283">
    <property type="entry name" value="MA"/>
    <property type="match status" value="1"/>
</dbReference>
<proteinExistence type="inferred from homology"/>
<evidence type="ECO:0000256" key="5">
    <source>
        <dbReference type="ARBA" id="ARBA00023224"/>
    </source>
</evidence>
<comment type="caution">
    <text evidence="12">The sequence shown here is derived from an EMBL/GenBank/DDBJ whole genome shotgun (WGS) entry which is preliminary data.</text>
</comment>
<keyword evidence="13" id="KW-1185">Reference proteome</keyword>
<feature type="transmembrane region" description="Helical" evidence="9">
    <location>
        <begin position="12"/>
        <end position="31"/>
    </location>
</feature>
<dbReference type="Proteomes" id="UP000095039">
    <property type="component" value="Unassembled WGS sequence"/>
</dbReference>
<evidence type="ECO:0000313" key="13">
    <source>
        <dbReference type="Proteomes" id="UP000095039"/>
    </source>
</evidence>
<dbReference type="AlphaFoldDB" id="A0A1E5C8I5"/>
<dbReference type="PANTHER" id="PTHR32089">
    <property type="entry name" value="METHYL-ACCEPTING CHEMOTAXIS PROTEIN MCPB"/>
    <property type="match status" value="1"/>
</dbReference>
<dbReference type="SUPFAM" id="SSF58104">
    <property type="entry name" value="Methyl-accepting chemotaxis protein (MCP) signaling domain"/>
    <property type="match status" value="1"/>
</dbReference>
<organism evidence="12 13">
    <name type="scientific">Enterovibrio norvegicus FF-454</name>
    <dbReference type="NCBI Taxonomy" id="1185651"/>
    <lineage>
        <taxon>Bacteria</taxon>
        <taxon>Pseudomonadati</taxon>
        <taxon>Pseudomonadota</taxon>
        <taxon>Gammaproteobacteria</taxon>
        <taxon>Vibrionales</taxon>
        <taxon>Vibrionaceae</taxon>
        <taxon>Enterovibrio</taxon>
    </lineage>
</organism>
<dbReference type="Pfam" id="PF00015">
    <property type="entry name" value="MCPsignal"/>
    <property type="match status" value="1"/>
</dbReference>
<evidence type="ECO:0000256" key="9">
    <source>
        <dbReference type="SAM" id="Phobius"/>
    </source>
</evidence>
<dbReference type="CDD" id="cd06225">
    <property type="entry name" value="HAMP"/>
    <property type="match status" value="1"/>
</dbReference>
<evidence type="ECO:0000259" key="11">
    <source>
        <dbReference type="PROSITE" id="PS50885"/>
    </source>
</evidence>
<dbReference type="GO" id="GO:0016020">
    <property type="term" value="C:membrane"/>
    <property type="evidence" value="ECO:0007669"/>
    <property type="project" value="UniProtKB-SubCell"/>
</dbReference>
<dbReference type="InterPro" id="IPR003660">
    <property type="entry name" value="HAMP_dom"/>
</dbReference>
<dbReference type="CDD" id="cd11386">
    <property type="entry name" value="MCP_signal"/>
    <property type="match status" value="1"/>
</dbReference>
<dbReference type="FunFam" id="1.10.287.950:FF:000001">
    <property type="entry name" value="Methyl-accepting chemotaxis sensory transducer"/>
    <property type="match status" value="1"/>
</dbReference>
<dbReference type="SMART" id="SM00304">
    <property type="entry name" value="HAMP"/>
    <property type="match status" value="1"/>
</dbReference>
<dbReference type="PROSITE" id="PS50885">
    <property type="entry name" value="HAMP"/>
    <property type="match status" value="1"/>
</dbReference>
<dbReference type="EMBL" id="AJWN02000043">
    <property type="protein sequence ID" value="OEE61818.1"/>
    <property type="molecule type" value="Genomic_DNA"/>
</dbReference>
<evidence type="ECO:0000256" key="4">
    <source>
        <dbReference type="ARBA" id="ARBA00023136"/>
    </source>
</evidence>
<evidence type="ECO:0000313" key="12">
    <source>
        <dbReference type="EMBL" id="OEE61818.1"/>
    </source>
</evidence>
<dbReference type="InterPro" id="IPR032255">
    <property type="entry name" value="HBM"/>
</dbReference>
<dbReference type="RefSeq" id="WP_016960423.1">
    <property type="nucleotide sequence ID" value="NZ_AJWN02000043.1"/>
</dbReference>
<evidence type="ECO:0000256" key="7">
    <source>
        <dbReference type="PROSITE-ProRule" id="PRU00284"/>
    </source>
</evidence>
<keyword evidence="2 9" id="KW-0812">Transmembrane</keyword>
<keyword evidence="4 9" id="KW-0472">Membrane</keyword>
<dbReference type="InterPro" id="IPR004089">
    <property type="entry name" value="MCPsignal_dom"/>
</dbReference>
<dbReference type="SMART" id="SM01358">
    <property type="entry name" value="HBM"/>
    <property type="match status" value="1"/>
</dbReference>
<comment type="similarity">
    <text evidence="6">Belongs to the methyl-accepting chemotaxis (MCP) protein family.</text>
</comment>
<evidence type="ECO:0000256" key="6">
    <source>
        <dbReference type="ARBA" id="ARBA00029447"/>
    </source>
</evidence>
<dbReference type="GO" id="GO:0006935">
    <property type="term" value="P:chemotaxis"/>
    <property type="evidence" value="ECO:0007669"/>
    <property type="project" value="UniProtKB-ARBA"/>
</dbReference>
<dbReference type="PROSITE" id="PS50111">
    <property type="entry name" value="CHEMOTAXIS_TRANSDUC_2"/>
    <property type="match status" value="1"/>
</dbReference>
<gene>
    <name evidence="12" type="ORF">A1OK_08655</name>
</gene>
<feature type="domain" description="Methyl-accepting transducer" evidence="10">
    <location>
        <begin position="356"/>
        <end position="592"/>
    </location>
</feature>
<keyword evidence="5 7" id="KW-0807">Transducer</keyword>
<reference evidence="12 13" key="1">
    <citation type="journal article" date="2012" name="Science">
        <title>Ecological populations of bacteria act as socially cohesive units of antibiotic production and resistance.</title>
        <authorList>
            <person name="Cordero O.X."/>
            <person name="Wildschutte H."/>
            <person name="Kirkup B."/>
            <person name="Proehl S."/>
            <person name="Ngo L."/>
            <person name="Hussain F."/>
            <person name="Le Roux F."/>
            <person name="Mincer T."/>
            <person name="Polz M.F."/>
        </authorList>
    </citation>
    <scope>NUCLEOTIDE SEQUENCE [LARGE SCALE GENOMIC DNA]</scope>
    <source>
        <strain evidence="12 13">FF-454</strain>
    </source>
</reference>
<feature type="compositionally biased region" description="Polar residues" evidence="8">
    <location>
        <begin position="647"/>
        <end position="657"/>
    </location>
</feature>
<evidence type="ECO:0000256" key="1">
    <source>
        <dbReference type="ARBA" id="ARBA00004141"/>
    </source>
</evidence>
<feature type="compositionally biased region" description="Polar residues" evidence="8">
    <location>
        <begin position="416"/>
        <end position="444"/>
    </location>
</feature>
<feature type="region of interest" description="Disordered" evidence="8">
    <location>
        <begin position="628"/>
        <end position="657"/>
    </location>
</feature>
<keyword evidence="3 9" id="KW-1133">Transmembrane helix</keyword>
<protein>
    <submittedName>
        <fullName evidence="12">Chemotaxis protein</fullName>
    </submittedName>
</protein>
<feature type="domain" description="HAMP" evidence="11">
    <location>
        <begin position="297"/>
        <end position="351"/>
    </location>
</feature>